<dbReference type="GO" id="GO:0006355">
    <property type="term" value="P:regulation of DNA-templated transcription"/>
    <property type="evidence" value="ECO:0007669"/>
    <property type="project" value="InterPro"/>
</dbReference>
<evidence type="ECO:0000313" key="3">
    <source>
        <dbReference type="Proteomes" id="UP000008021"/>
    </source>
</evidence>
<keyword evidence="3" id="KW-1185">Reference proteome</keyword>
<feature type="compositionally biased region" description="Low complexity" evidence="1">
    <location>
        <begin position="273"/>
        <end position="292"/>
    </location>
</feature>
<feature type="region of interest" description="Disordered" evidence="1">
    <location>
        <begin position="267"/>
        <end position="329"/>
    </location>
</feature>
<evidence type="ECO:0000313" key="2">
    <source>
        <dbReference type="EnsemblPlants" id="OMERI01G11480.2"/>
    </source>
</evidence>
<dbReference type="Proteomes" id="UP000008021">
    <property type="component" value="Chromosome 1"/>
</dbReference>
<organism evidence="2">
    <name type="scientific">Oryza meridionalis</name>
    <dbReference type="NCBI Taxonomy" id="40149"/>
    <lineage>
        <taxon>Eukaryota</taxon>
        <taxon>Viridiplantae</taxon>
        <taxon>Streptophyta</taxon>
        <taxon>Embryophyta</taxon>
        <taxon>Tracheophyta</taxon>
        <taxon>Spermatophyta</taxon>
        <taxon>Magnoliopsida</taxon>
        <taxon>Liliopsida</taxon>
        <taxon>Poales</taxon>
        <taxon>Poaceae</taxon>
        <taxon>BOP clade</taxon>
        <taxon>Oryzoideae</taxon>
        <taxon>Oryzeae</taxon>
        <taxon>Oryzinae</taxon>
        <taxon>Oryza</taxon>
    </lineage>
</organism>
<protein>
    <submittedName>
        <fullName evidence="2">Uncharacterized protein</fullName>
    </submittedName>
</protein>
<sequence length="329" mass="36387">MWGHWYPWAHLSVSRMSSMACRFLPESGSNLSAADELFQNQRSEQGIYWTLWDSRLSDDLNTTIAYSDNHGNNGGGAQSFDTSEHCSTVPSDSDEQPGYPSQFEPLHMEQTNDMFLSQFSDEEVRRMDAPFQALDMFPDSMHRLMSYEHMLSGALVSDSKNLEVNMDQDDMDTCGFPLYFSHGLQDDDDDQVKVDDGGLPSFAKGMVAADTSMDKAGASTTERGNPGSSPGFEEKAVLEELEEVMVQMARTTRICLRDAFYRLAEGSRPPRSAATAAGDGAAVAEPTSASSTRPRRRRDAIDRTVVSLTFRPPPCSPEAEAAMMRPTRA</sequence>
<dbReference type="AlphaFoldDB" id="A0A0E0C0V6"/>
<name>A0A0E0C0V6_9ORYZ</name>
<dbReference type="EnsemblPlants" id="OMERI01G11480.2">
    <property type="protein sequence ID" value="OMERI01G11480.2"/>
    <property type="gene ID" value="OMERI01G11480"/>
</dbReference>
<dbReference type="PANTHER" id="PTHR33334">
    <property type="entry name" value="PROTEIN LNK1"/>
    <property type="match status" value="1"/>
</dbReference>
<dbReference type="GO" id="GO:0007623">
    <property type="term" value="P:circadian rhythm"/>
    <property type="evidence" value="ECO:0007669"/>
    <property type="project" value="InterPro"/>
</dbReference>
<dbReference type="PANTHER" id="PTHR33334:SF6">
    <property type="entry name" value="OS01G0281100 PROTEIN"/>
    <property type="match status" value="1"/>
</dbReference>
<evidence type="ECO:0000256" key="1">
    <source>
        <dbReference type="SAM" id="MobiDB-lite"/>
    </source>
</evidence>
<feature type="region of interest" description="Disordered" evidence="1">
    <location>
        <begin position="71"/>
        <end position="98"/>
    </location>
</feature>
<feature type="compositionally biased region" description="Polar residues" evidence="1">
    <location>
        <begin position="79"/>
        <end position="91"/>
    </location>
</feature>
<dbReference type="Gramene" id="OMERI01G11480.2">
    <property type="protein sequence ID" value="OMERI01G11480.2"/>
    <property type="gene ID" value="OMERI01G11480"/>
</dbReference>
<reference evidence="2" key="1">
    <citation type="submission" date="2015-04" db="UniProtKB">
        <authorList>
            <consortium name="EnsemblPlants"/>
        </authorList>
    </citation>
    <scope>IDENTIFICATION</scope>
</reference>
<dbReference type="InterPro" id="IPR039928">
    <property type="entry name" value="LNK"/>
</dbReference>
<dbReference type="HOGENOM" id="CLU_074684_0_0_1"/>
<proteinExistence type="predicted"/>
<reference evidence="2" key="2">
    <citation type="submission" date="2018-05" db="EMBL/GenBank/DDBJ databases">
        <title>OmerRS3 (Oryza meridionalis Reference Sequence Version 3).</title>
        <authorList>
            <person name="Zhang J."/>
            <person name="Kudrna D."/>
            <person name="Lee S."/>
            <person name="Talag J."/>
            <person name="Welchert J."/>
            <person name="Wing R.A."/>
        </authorList>
    </citation>
    <scope>NUCLEOTIDE SEQUENCE [LARGE SCALE GENOMIC DNA]</scope>
    <source>
        <strain evidence="2">cv. OR44</strain>
    </source>
</reference>
<accession>A0A0E0C0V6</accession>